<keyword evidence="3" id="KW-1185">Reference proteome</keyword>
<dbReference type="Gene3D" id="3.40.50.720">
    <property type="entry name" value="NAD(P)-binding Rossmann-like Domain"/>
    <property type="match status" value="1"/>
</dbReference>
<dbReference type="Pfam" id="PF01408">
    <property type="entry name" value="GFO_IDH_MocA"/>
    <property type="match status" value="1"/>
</dbReference>
<dbReference type="Proteomes" id="UP001321477">
    <property type="component" value="Chromosome"/>
</dbReference>
<dbReference type="RefSeq" id="WP_286329580.1">
    <property type="nucleotide sequence ID" value="NZ_AP027734.1"/>
</dbReference>
<feature type="domain" description="Gfo/Idh/MocA-like oxidoreductase N-terminal" evidence="1">
    <location>
        <begin position="27"/>
        <end position="133"/>
    </location>
</feature>
<name>A0ABM8H0P6_9MICO</name>
<reference evidence="3" key="1">
    <citation type="journal article" date="2019" name="Int. J. Syst. Evol. Microbiol.">
        <title>The Global Catalogue of Microorganisms (GCM) 10K type strain sequencing project: providing services to taxonomists for standard genome sequencing and annotation.</title>
        <authorList>
            <consortium name="The Broad Institute Genomics Platform"/>
            <consortium name="The Broad Institute Genome Sequencing Center for Infectious Disease"/>
            <person name="Wu L."/>
            <person name="Ma J."/>
        </authorList>
    </citation>
    <scope>NUCLEOTIDE SEQUENCE [LARGE SCALE GENOMIC DNA]</scope>
    <source>
        <strain evidence="3">NBRC 109019</strain>
    </source>
</reference>
<proteinExistence type="predicted"/>
<evidence type="ECO:0000313" key="3">
    <source>
        <dbReference type="Proteomes" id="UP001321477"/>
    </source>
</evidence>
<evidence type="ECO:0000259" key="1">
    <source>
        <dbReference type="Pfam" id="PF01408"/>
    </source>
</evidence>
<dbReference type="EMBL" id="AP027734">
    <property type="protein sequence ID" value="BDZ54347.1"/>
    <property type="molecule type" value="Genomic_DNA"/>
</dbReference>
<sequence>MTALPQPPEFHPADAYRLEPPRNPRPIVIIGTGGIVKDAHLPAYRKAGYPVWGLVNRTVARARALADEYGIEHVFGAVADAVAAAPADAVYDIALMPEQYLETLEQLPDGAAVLIQKPSARPTNRASHCATSATARASSQP</sequence>
<organism evidence="2 3">
    <name type="scientific">Agromyces marinus</name>
    <dbReference type="NCBI Taxonomy" id="1389020"/>
    <lineage>
        <taxon>Bacteria</taxon>
        <taxon>Bacillati</taxon>
        <taxon>Actinomycetota</taxon>
        <taxon>Actinomycetes</taxon>
        <taxon>Micrococcales</taxon>
        <taxon>Microbacteriaceae</taxon>
        <taxon>Agromyces</taxon>
    </lineage>
</organism>
<gene>
    <name evidence="2" type="ORF">GCM10025870_14200</name>
</gene>
<dbReference type="SUPFAM" id="SSF51735">
    <property type="entry name" value="NAD(P)-binding Rossmann-fold domains"/>
    <property type="match status" value="1"/>
</dbReference>
<dbReference type="InterPro" id="IPR000683">
    <property type="entry name" value="Gfo/Idh/MocA-like_OxRdtase_N"/>
</dbReference>
<dbReference type="InterPro" id="IPR036291">
    <property type="entry name" value="NAD(P)-bd_dom_sf"/>
</dbReference>
<accession>A0ABM8H0P6</accession>
<evidence type="ECO:0000313" key="2">
    <source>
        <dbReference type="EMBL" id="BDZ54347.1"/>
    </source>
</evidence>
<protein>
    <recommendedName>
        <fullName evidence="1">Gfo/Idh/MocA-like oxidoreductase N-terminal domain-containing protein</fullName>
    </recommendedName>
</protein>